<proteinExistence type="predicted"/>
<protein>
    <recommendedName>
        <fullName evidence="4">Peptidoglycan-binding protein</fullName>
    </recommendedName>
</protein>
<accession>A0ABP6NYQ8</accession>
<keyword evidence="3" id="KW-1185">Reference proteome</keyword>
<evidence type="ECO:0000313" key="2">
    <source>
        <dbReference type="EMBL" id="GAA3161859.1"/>
    </source>
</evidence>
<evidence type="ECO:0000256" key="1">
    <source>
        <dbReference type="SAM" id="MobiDB-lite"/>
    </source>
</evidence>
<evidence type="ECO:0000313" key="3">
    <source>
        <dbReference type="Proteomes" id="UP001499924"/>
    </source>
</evidence>
<reference evidence="3" key="1">
    <citation type="journal article" date="2019" name="Int. J. Syst. Evol. Microbiol.">
        <title>The Global Catalogue of Microorganisms (GCM) 10K type strain sequencing project: providing services to taxonomists for standard genome sequencing and annotation.</title>
        <authorList>
            <consortium name="The Broad Institute Genomics Platform"/>
            <consortium name="The Broad Institute Genome Sequencing Center for Infectious Disease"/>
            <person name="Wu L."/>
            <person name="Ma J."/>
        </authorList>
    </citation>
    <scope>NUCLEOTIDE SEQUENCE [LARGE SCALE GENOMIC DNA]</scope>
    <source>
        <strain evidence="3">JCM 15614</strain>
    </source>
</reference>
<evidence type="ECO:0008006" key="4">
    <source>
        <dbReference type="Google" id="ProtNLM"/>
    </source>
</evidence>
<organism evidence="2 3">
    <name type="scientific">Blastococcus jejuensis</name>
    <dbReference type="NCBI Taxonomy" id="351224"/>
    <lineage>
        <taxon>Bacteria</taxon>
        <taxon>Bacillati</taxon>
        <taxon>Actinomycetota</taxon>
        <taxon>Actinomycetes</taxon>
        <taxon>Geodermatophilales</taxon>
        <taxon>Geodermatophilaceae</taxon>
        <taxon>Blastococcus</taxon>
    </lineage>
</organism>
<feature type="region of interest" description="Disordered" evidence="1">
    <location>
        <begin position="134"/>
        <end position="182"/>
    </location>
</feature>
<dbReference type="EMBL" id="BAAAVV010000002">
    <property type="protein sequence ID" value="GAA3161859.1"/>
    <property type="molecule type" value="Genomic_DNA"/>
</dbReference>
<name>A0ABP6NYQ8_9ACTN</name>
<dbReference type="Proteomes" id="UP001499924">
    <property type="component" value="Unassembled WGS sequence"/>
</dbReference>
<comment type="caution">
    <text evidence="2">The sequence shown here is derived from an EMBL/GenBank/DDBJ whole genome shotgun (WGS) entry which is preliminary data.</text>
</comment>
<gene>
    <name evidence="2" type="ORF">GCM10010531_11960</name>
</gene>
<feature type="compositionally biased region" description="Low complexity" evidence="1">
    <location>
        <begin position="148"/>
        <end position="175"/>
    </location>
</feature>
<sequence>MSPCSCAERRPIGWPPDLLVCRCGSPGRGACDPDQEVPVSQNDELRPLSPEELAAETGAALPDKEVISLLDLNADLDIALDAAAPIDLAVAANANVAAPIDAAVGANVLSVDSTAQALSDQGVVIDQGITGAATATAPQDSTIDQSDDTVGTGTADGTTGSTDAAAGTGTDGTSTEVGALPTDTGGMLDGNLLNVDVDLAADLDLASPIAGAVAANANVAAPIDAAVAANVGSVGSEATAISQQDAIITQDIDANATATADQQSDITQ</sequence>